<evidence type="ECO:0000313" key="1">
    <source>
        <dbReference type="EMBL" id="CCJ82042.1"/>
    </source>
</evidence>
<reference evidence="2" key="1">
    <citation type="journal article" date="2012" name="PLoS ONE">
        <title>Comparative analysis of genome sequences covering the seven cronobacter species.</title>
        <authorList>
            <person name="Joseph S."/>
            <person name="Desai P."/>
            <person name="Ji Y."/>
            <person name="Cummings C.A."/>
            <person name="Shih R."/>
            <person name="Degoricija L."/>
            <person name="Rico A."/>
            <person name="Brzoska P."/>
            <person name="Hamby S.E."/>
            <person name="Masood N."/>
            <person name="Hariri S."/>
            <person name="Sonbol H."/>
            <person name="Chuzhanova N."/>
            <person name="McClelland M."/>
            <person name="Furtado M.R."/>
            <person name="Forsythe S.J."/>
        </authorList>
    </citation>
    <scope>NUCLEOTIDE SEQUENCE [LARGE SCALE GENOMIC DNA]</scope>
    <source>
        <strain evidence="2">1210</strain>
    </source>
</reference>
<organism evidence="1 2">
    <name type="scientific">Cronobacter dublinensis 1210</name>
    <dbReference type="NCBI Taxonomy" id="1208656"/>
    <lineage>
        <taxon>Bacteria</taxon>
        <taxon>Pseudomonadati</taxon>
        <taxon>Pseudomonadota</taxon>
        <taxon>Gammaproteobacteria</taxon>
        <taxon>Enterobacterales</taxon>
        <taxon>Enterobacteriaceae</taxon>
        <taxon>Cronobacter</taxon>
    </lineage>
</organism>
<evidence type="ECO:0000313" key="2">
    <source>
        <dbReference type="Proteomes" id="UP000009342"/>
    </source>
</evidence>
<dbReference type="EMBL" id="CAKZ01000125">
    <property type="protein sequence ID" value="CCJ82042.1"/>
    <property type="molecule type" value="Genomic_DNA"/>
</dbReference>
<accession>A0ABP1WAD9</accession>
<dbReference type="Proteomes" id="UP000009342">
    <property type="component" value="Unassembled WGS sequence"/>
</dbReference>
<name>A0ABP1WAD9_9ENTR</name>
<comment type="caution">
    <text evidence="1">The sequence shown here is derived from an EMBL/GenBank/DDBJ whole genome shotgun (WGS) entry which is preliminary data.</text>
</comment>
<gene>
    <name evidence="1" type="ORF">BN134_2801</name>
</gene>
<sequence>MRSDAWRANSDAACNSRLSLSLPSLSEEKARRRAGFFVA</sequence>
<protein>
    <submittedName>
        <fullName evidence="1">Uncharacterized protein</fullName>
    </submittedName>
</protein>
<keyword evidence="2" id="KW-1185">Reference proteome</keyword>
<proteinExistence type="predicted"/>